<accession>A0A084VCW3</accession>
<evidence type="ECO:0000313" key="3">
    <source>
        <dbReference type="Proteomes" id="UP000030765"/>
    </source>
</evidence>
<reference evidence="2" key="2">
    <citation type="submission" date="2020-05" db="UniProtKB">
        <authorList>
            <consortium name="EnsemblMetazoa"/>
        </authorList>
    </citation>
    <scope>IDENTIFICATION</scope>
</reference>
<protein>
    <submittedName>
        <fullName evidence="1 2">Uncharacterized protein</fullName>
    </submittedName>
</protein>
<dbReference type="AlphaFoldDB" id="A0A084VCW3"/>
<dbReference type="EMBL" id="KE524624">
    <property type="protein sequence ID" value="KFB35807.1"/>
    <property type="molecule type" value="Genomic_DNA"/>
</dbReference>
<dbReference type="EMBL" id="ATLV01010941">
    <property type="status" value="NOT_ANNOTATED_CDS"/>
    <property type="molecule type" value="Genomic_DNA"/>
</dbReference>
<evidence type="ECO:0000313" key="1">
    <source>
        <dbReference type="EMBL" id="KFB35807.1"/>
    </source>
</evidence>
<dbReference type="VEuPathDB" id="VectorBase:ASIC002731"/>
<keyword evidence="3" id="KW-1185">Reference proteome</keyword>
<dbReference type="Proteomes" id="UP000030765">
    <property type="component" value="Unassembled WGS sequence"/>
</dbReference>
<dbReference type="EnsemblMetazoa" id="ASIC002731-RA">
    <property type="protein sequence ID" value="ASIC002731-PA"/>
    <property type="gene ID" value="ASIC002731"/>
</dbReference>
<gene>
    <name evidence="1" type="ORF">ZHAS_00002731</name>
</gene>
<name>A0A084VCW3_ANOSI</name>
<reference evidence="1 3" key="1">
    <citation type="journal article" date="2014" name="BMC Genomics">
        <title>Genome sequence of Anopheles sinensis provides insight into genetics basis of mosquito competence for malaria parasites.</title>
        <authorList>
            <person name="Zhou D."/>
            <person name="Zhang D."/>
            <person name="Ding G."/>
            <person name="Shi L."/>
            <person name="Hou Q."/>
            <person name="Ye Y."/>
            <person name="Xu Y."/>
            <person name="Zhou H."/>
            <person name="Xiong C."/>
            <person name="Li S."/>
            <person name="Yu J."/>
            <person name="Hong S."/>
            <person name="Yu X."/>
            <person name="Zou P."/>
            <person name="Chen C."/>
            <person name="Chang X."/>
            <person name="Wang W."/>
            <person name="Lv Y."/>
            <person name="Sun Y."/>
            <person name="Ma L."/>
            <person name="Shen B."/>
            <person name="Zhu C."/>
        </authorList>
    </citation>
    <scope>NUCLEOTIDE SEQUENCE [LARGE SCALE GENOMIC DNA]</scope>
</reference>
<organism evidence="1">
    <name type="scientific">Anopheles sinensis</name>
    <name type="common">Mosquito</name>
    <dbReference type="NCBI Taxonomy" id="74873"/>
    <lineage>
        <taxon>Eukaryota</taxon>
        <taxon>Metazoa</taxon>
        <taxon>Ecdysozoa</taxon>
        <taxon>Arthropoda</taxon>
        <taxon>Hexapoda</taxon>
        <taxon>Insecta</taxon>
        <taxon>Pterygota</taxon>
        <taxon>Neoptera</taxon>
        <taxon>Endopterygota</taxon>
        <taxon>Diptera</taxon>
        <taxon>Nematocera</taxon>
        <taxon>Culicoidea</taxon>
        <taxon>Culicidae</taxon>
        <taxon>Anophelinae</taxon>
        <taxon>Anopheles</taxon>
    </lineage>
</organism>
<sequence>MAFVFSSTGGGQSYPPVKSGTLILRSLDQRNEPCLMATLTVPKAQVAGDTGFDIAVQLNPKARTRMTENSAVCENLGKPTEPCI</sequence>
<proteinExistence type="predicted"/>
<evidence type="ECO:0000313" key="2">
    <source>
        <dbReference type="EnsemblMetazoa" id="ASIC002731-PA"/>
    </source>
</evidence>